<dbReference type="Proteomes" id="UP000006701">
    <property type="component" value="Unassembled WGS sequence"/>
</dbReference>
<keyword evidence="1" id="KW-0342">GTP-binding</keyword>
<dbReference type="InterPro" id="IPR027417">
    <property type="entry name" value="P-loop_NTPase"/>
</dbReference>
<dbReference type="AlphaFoldDB" id="A1C4R9"/>
<dbReference type="SUPFAM" id="SSF52540">
    <property type="entry name" value="P-loop containing nucleoside triphosphate hydrolases"/>
    <property type="match status" value="1"/>
</dbReference>
<dbReference type="eggNOG" id="ENOG502SC22">
    <property type="taxonomic scope" value="Eukaryota"/>
</dbReference>
<dbReference type="STRING" id="344612.A1C4R9"/>
<proteinExistence type="inferred from homology"/>
<dbReference type="HOGENOM" id="CLU_018628_0_1_1"/>
<feature type="domain" description="Septin-type G" evidence="3">
    <location>
        <begin position="226"/>
        <end position="519"/>
    </location>
</feature>
<keyword evidence="5" id="KW-1185">Reference proteome</keyword>
<comment type="similarity">
    <text evidence="1">Belongs to the TRAFAC class TrmE-Era-EngA-EngB-Septin-like GTPase superfamily. Septin GTPase family.</text>
</comment>
<dbReference type="OMA" id="KPYPPWW"/>
<sequence>MRPPVPEVSMPRSRKSSFEQHRVDPRTAAPATFFLARGHAQHSEEDEKTEEEREEGVFEQSRFSRDSMYGVQSLEDTMHAASFPTGDRPSDDHLNINIPDSNNGEDAERPQLARRRSTLKQLGNLRTDTSLQPPSDRASSRPLTPLNLDDPLSLPSSPKSISNQSMKHLDDISITDELSSQAVGSEEEDNGVYEAQIPTGFDCTSQLIMPSIRMPSRRPFTGRGKAMGRFKVLVAGACGSGKTSLIKSIVQVCDDIVHVDSFPSPASWKNLSRSNTQTSPAIASEIYASTKPYPPWWSDLEDSRVLRRRKSNGDVVLERNICFVDTLPNSLSRVGQTDAIVHYMQQQLLRATTAVDSSKADFQNLLAGNGGAQVDAVLYLISEDTLATDIECIGKLCEWTNVIPLIGKSDLMTPRQVSALKSSFREKAEAASIKVFLFGNATGADKPAFDLPFAVSSAKTDDDEIMDASTLMSPDYVHPLMPSELSLLIQKMFDHDNMAWIRHSAARKLVQQRHDQPQHWEIAPRPSSPFGGQSAMSRSAFSVLSASSVDGVTSLPSGRYPSYTMARISDYTRHEEKIAQVQLAKWASELQRSLQNERERYATLARGERAVWLTERLGECVVDGTLVPITQTPGFGGLRIPTDKAGGGLLVRTPDGQKVEYRIANLSRHDPLGLVWWSEDLQRRGWAIVQIVGSLGVVGGLAIWLAKAWGLPSRSLSEWRFEWCGTCE</sequence>
<dbReference type="Pfam" id="PF00735">
    <property type="entry name" value="Septin"/>
    <property type="match status" value="1"/>
</dbReference>
<feature type="region of interest" description="Disordered" evidence="2">
    <location>
        <begin position="1"/>
        <end position="164"/>
    </location>
</feature>
<name>A1C4R9_ASPCL</name>
<reference evidence="4 5" key="1">
    <citation type="journal article" date="2008" name="PLoS Genet.">
        <title>Genomic islands in the pathogenic filamentous fungus Aspergillus fumigatus.</title>
        <authorList>
            <person name="Fedorova N.D."/>
            <person name="Khaldi N."/>
            <person name="Joardar V.S."/>
            <person name="Maiti R."/>
            <person name="Amedeo P."/>
            <person name="Anderson M.J."/>
            <person name="Crabtree J."/>
            <person name="Silva J.C."/>
            <person name="Badger J.H."/>
            <person name="Albarraq A."/>
            <person name="Angiuoli S."/>
            <person name="Bussey H."/>
            <person name="Bowyer P."/>
            <person name="Cotty P.J."/>
            <person name="Dyer P.S."/>
            <person name="Egan A."/>
            <person name="Galens K."/>
            <person name="Fraser-Liggett C.M."/>
            <person name="Haas B.J."/>
            <person name="Inman J.M."/>
            <person name="Kent R."/>
            <person name="Lemieux S."/>
            <person name="Malavazi I."/>
            <person name="Orvis J."/>
            <person name="Roemer T."/>
            <person name="Ronning C.M."/>
            <person name="Sundaram J.P."/>
            <person name="Sutton G."/>
            <person name="Turner G."/>
            <person name="Venter J.C."/>
            <person name="White O.R."/>
            <person name="Whitty B.R."/>
            <person name="Youngman P."/>
            <person name="Wolfe K.H."/>
            <person name="Goldman G.H."/>
            <person name="Wortman J.R."/>
            <person name="Jiang B."/>
            <person name="Denning D.W."/>
            <person name="Nierman W.C."/>
        </authorList>
    </citation>
    <scope>NUCLEOTIDE SEQUENCE [LARGE SCALE GENOMIC DNA]</scope>
    <source>
        <strain evidence="5">ATCC 1007 / CBS 513.65 / DSM 816 / NCTC 3887 / NRRL 1</strain>
    </source>
</reference>
<dbReference type="GeneID" id="4708583"/>
<evidence type="ECO:0000256" key="1">
    <source>
        <dbReference type="RuleBase" id="RU004560"/>
    </source>
</evidence>
<dbReference type="InterPro" id="IPR030379">
    <property type="entry name" value="G_SEPTIN_dom"/>
</dbReference>
<feature type="compositionally biased region" description="Acidic residues" evidence="2">
    <location>
        <begin position="44"/>
        <end position="54"/>
    </location>
</feature>
<keyword evidence="1" id="KW-0547">Nucleotide-binding</keyword>
<dbReference type="Gene3D" id="3.40.50.300">
    <property type="entry name" value="P-loop containing nucleotide triphosphate hydrolases"/>
    <property type="match status" value="1"/>
</dbReference>
<dbReference type="GO" id="GO:0005525">
    <property type="term" value="F:GTP binding"/>
    <property type="evidence" value="ECO:0007669"/>
    <property type="project" value="UniProtKB-KW"/>
</dbReference>
<dbReference type="PROSITE" id="PS51719">
    <property type="entry name" value="G_SEPTIN"/>
    <property type="match status" value="1"/>
</dbReference>
<feature type="compositionally biased region" description="Polar residues" evidence="2">
    <location>
        <begin position="119"/>
        <end position="133"/>
    </location>
</feature>
<accession>A1C4R9</accession>
<dbReference type="KEGG" id="act:ACLA_000980"/>
<feature type="compositionally biased region" description="Basic and acidic residues" evidence="2">
    <location>
        <begin position="16"/>
        <end position="25"/>
    </location>
</feature>
<evidence type="ECO:0000313" key="5">
    <source>
        <dbReference type="Proteomes" id="UP000006701"/>
    </source>
</evidence>
<gene>
    <name evidence="4" type="ORF">ACLA_000980</name>
</gene>
<dbReference type="OrthoDB" id="4150765at2759"/>
<evidence type="ECO:0000259" key="3">
    <source>
        <dbReference type="PROSITE" id="PS51719"/>
    </source>
</evidence>
<evidence type="ECO:0000313" key="4">
    <source>
        <dbReference type="EMBL" id="EAW14687.1"/>
    </source>
</evidence>
<feature type="compositionally biased region" description="Low complexity" evidence="2">
    <location>
        <begin position="142"/>
        <end position="162"/>
    </location>
</feature>
<organism evidence="4 5">
    <name type="scientific">Aspergillus clavatus (strain ATCC 1007 / CBS 513.65 / DSM 816 / NCTC 3887 / NRRL 1 / QM 1276 / 107)</name>
    <dbReference type="NCBI Taxonomy" id="344612"/>
    <lineage>
        <taxon>Eukaryota</taxon>
        <taxon>Fungi</taxon>
        <taxon>Dikarya</taxon>
        <taxon>Ascomycota</taxon>
        <taxon>Pezizomycotina</taxon>
        <taxon>Eurotiomycetes</taxon>
        <taxon>Eurotiomycetidae</taxon>
        <taxon>Eurotiales</taxon>
        <taxon>Aspergillaceae</taxon>
        <taxon>Aspergillus</taxon>
        <taxon>Aspergillus subgen. Fumigati</taxon>
    </lineage>
</organism>
<dbReference type="PANTHER" id="PTHR18884">
    <property type="entry name" value="SEPTIN"/>
    <property type="match status" value="1"/>
</dbReference>
<protein>
    <recommendedName>
        <fullName evidence="3">Septin-type G domain-containing protein</fullName>
    </recommendedName>
</protein>
<dbReference type="EMBL" id="DS027004">
    <property type="protein sequence ID" value="EAW14687.1"/>
    <property type="molecule type" value="Genomic_DNA"/>
</dbReference>
<dbReference type="RefSeq" id="XP_001276113.1">
    <property type="nucleotide sequence ID" value="XM_001276112.1"/>
</dbReference>
<evidence type="ECO:0000256" key="2">
    <source>
        <dbReference type="SAM" id="MobiDB-lite"/>
    </source>
</evidence>
<dbReference type="VEuPathDB" id="FungiDB:ACLA_000980"/>